<sequence length="174" mass="19545">MSDLVEWLGRQIDEDARIATEASRRFESAPVAGGVHWHWVDPESDTPVTPDPSRSEFLTDEAENFGFSLRSVERFPTEHVGLLPQFAIAHAMEVPVAAACHIAAHDPARVLREIEAKRRILARHVLSPAEGDPGRPWDDADDCLYDGEPWPCPDLRDLALSYADRPGCRDEWRP</sequence>
<accession>A0A1G8TGS9</accession>
<dbReference type="InterPro" id="IPR046193">
    <property type="entry name" value="DUF6221"/>
</dbReference>
<dbReference type="Proteomes" id="UP000199155">
    <property type="component" value="Unassembled WGS sequence"/>
</dbReference>
<keyword evidence="2" id="KW-1185">Reference proteome</keyword>
<proteinExistence type="predicted"/>
<organism evidence="1 2">
    <name type="scientific">Streptomyces indicus</name>
    <dbReference type="NCBI Taxonomy" id="417292"/>
    <lineage>
        <taxon>Bacteria</taxon>
        <taxon>Bacillati</taxon>
        <taxon>Actinomycetota</taxon>
        <taxon>Actinomycetes</taxon>
        <taxon>Kitasatosporales</taxon>
        <taxon>Streptomycetaceae</taxon>
        <taxon>Streptomyces</taxon>
    </lineage>
</organism>
<name>A0A1G8TGS9_9ACTN</name>
<dbReference type="EMBL" id="FNFF01000001">
    <property type="protein sequence ID" value="SDJ39880.1"/>
    <property type="molecule type" value="Genomic_DNA"/>
</dbReference>
<dbReference type="RefSeq" id="WP_245769081.1">
    <property type="nucleotide sequence ID" value="NZ_FNFF01000001.1"/>
</dbReference>
<dbReference type="Pfam" id="PF19730">
    <property type="entry name" value="DUF6221"/>
    <property type="match status" value="1"/>
</dbReference>
<gene>
    <name evidence="1" type="ORF">SAMN05421806_101219</name>
</gene>
<evidence type="ECO:0000313" key="1">
    <source>
        <dbReference type="EMBL" id="SDJ39880.1"/>
    </source>
</evidence>
<dbReference type="AlphaFoldDB" id="A0A1G8TGS9"/>
<evidence type="ECO:0000313" key="2">
    <source>
        <dbReference type="Proteomes" id="UP000199155"/>
    </source>
</evidence>
<reference evidence="1 2" key="1">
    <citation type="submission" date="2016-10" db="EMBL/GenBank/DDBJ databases">
        <authorList>
            <person name="de Groot N.N."/>
        </authorList>
    </citation>
    <scope>NUCLEOTIDE SEQUENCE [LARGE SCALE GENOMIC DNA]</scope>
    <source>
        <strain evidence="1 2">CGMCC 4.5727</strain>
    </source>
</reference>
<protein>
    <submittedName>
        <fullName evidence="1">Uncharacterized protein</fullName>
    </submittedName>
</protein>